<evidence type="ECO:0000313" key="2">
    <source>
        <dbReference type="EMBL" id="QNO54445.1"/>
    </source>
</evidence>
<sequence>MRILAFSDLHGDEYALQALQKVSGQYDRVFICGDISSTNVFAEAVLKAFPGAFIIPGNREDERLNSLILSQPGCVQERRVEIEDGLNVVGFGYSNHTPFGTYGELSEEEIYSRMSKLPIDGNTILMLHCPPKGHFDDVGKGFHAGSESVLRIIEDKKPFAAFFGHIHEHAGVDHISLTTLVKIPAANTMKACAVTITNKNINAVIITL</sequence>
<accession>A0A7G9Z2G1</accession>
<protein>
    <recommendedName>
        <fullName evidence="1">Calcineurin-like phosphoesterase domain-containing protein</fullName>
    </recommendedName>
</protein>
<dbReference type="PANTHER" id="PTHR12905:SF0">
    <property type="entry name" value="CALCINEURIN-LIKE PHOSPHOESTERASE DOMAIN-CONTAINING PROTEIN"/>
    <property type="match status" value="1"/>
</dbReference>
<dbReference type="SUPFAM" id="SSF56300">
    <property type="entry name" value="Metallo-dependent phosphatases"/>
    <property type="match status" value="1"/>
</dbReference>
<evidence type="ECO:0000259" key="1">
    <source>
        <dbReference type="Pfam" id="PF00149"/>
    </source>
</evidence>
<organism evidence="2">
    <name type="scientific">Candidatus Methanophaga sp. ANME-1 ERB7</name>
    <dbReference type="NCBI Taxonomy" id="2759913"/>
    <lineage>
        <taxon>Archaea</taxon>
        <taxon>Methanobacteriati</taxon>
        <taxon>Methanobacteriota</taxon>
        <taxon>Stenosarchaea group</taxon>
        <taxon>Methanomicrobia</taxon>
        <taxon>Candidatus Methanophagales</taxon>
        <taxon>Candidatus Methanophagaceae</taxon>
        <taxon>Candidatus Methanophaga</taxon>
    </lineage>
</organism>
<dbReference type="InterPro" id="IPR004843">
    <property type="entry name" value="Calcineurin-like_PHP"/>
</dbReference>
<feature type="domain" description="Calcineurin-like phosphoesterase" evidence="1">
    <location>
        <begin position="1"/>
        <end position="168"/>
    </location>
</feature>
<dbReference type="EMBL" id="MT631579">
    <property type="protein sequence ID" value="QNO54445.1"/>
    <property type="molecule type" value="Genomic_DNA"/>
</dbReference>
<reference evidence="2" key="1">
    <citation type="submission" date="2020-06" db="EMBL/GenBank/DDBJ databases">
        <title>Unique genomic features of the anaerobic methanotrophic archaea.</title>
        <authorList>
            <person name="Chadwick G.L."/>
            <person name="Skennerton C.T."/>
            <person name="Laso-Perez R."/>
            <person name="Leu A.O."/>
            <person name="Speth D.R."/>
            <person name="Yu H."/>
            <person name="Morgan-Lang C."/>
            <person name="Hatzenpichler R."/>
            <person name="Goudeau D."/>
            <person name="Malmstrom R."/>
            <person name="Brazelton W.J."/>
            <person name="Woyke T."/>
            <person name="Hallam S.J."/>
            <person name="Tyson G.W."/>
            <person name="Wegener G."/>
            <person name="Boetius A."/>
            <person name="Orphan V."/>
        </authorList>
    </citation>
    <scope>NUCLEOTIDE SEQUENCE</scope>
</reference>
<name>A0A7G9Z2G1_9EURY</name>
<dbReference type="AlphaFoldDB" id="A0A7G9Z2G1"/>
<dbReference type="InterPro" id="IPR029052">
    <property type="entry name" value="Metallo-depent_PP-like"/>
</dbReference>
<dbReference type="PANTHER" id="PTHR12905">
    <property type="entry name" value="METALLOPHOSPHOESTERASE"/>
    <property type="match status" value="1"/>
</dbReference>
<proteinExistence type="predicted"/>
<dbReference type="Gene3D" id="3.60.21.10">
    <property type="match status" value="1"/>
</dbReference>
<dbReference type="Pfam" id="PF00149">
    <property type="entry name" value="Metallophos"/>
    <property type="match status" value="1"/>
</dbReference>
<dbReference type="GO" id="GO:0016787">
    <property type="term" value="F:hydrolase activity"/>
    <property type="evidence" value="ECO:0007669"/>
    <property type="project" value="InterPro"/>
</dbReference>
<gene>
    <name evidence="2" type="ORF">IPKNHHKO_00022</name>
</gene>
<dbReference type="InterPro" id="IPR051693">
    <property type="entry name" value="UPF0046_metallophosphoest"/>
</dbReference>